<dbReference type="SMART" id="SM00347">
    <property type="entry name" value="HTH_MARR"/>
    <property type="match status" value="1"/>
</dbReference>
<organism evidence="5 6">
    <name type="scientific">Antarctobacter heliothermus</name>
    <dbReference type="NCBI Taxonomy" id="74033"/>
    <lineage>
        <taxon>Bacteria</taxon>
        <taxon>Pseudomonadati</taxon>
        <taxon>Pseudomonadota</taxon>
        <taxon>Alphaproteobacteria</taxon>
        <taxon>Rhodobacterales</taxon>
        <taxon>Roseobacteraceae</taxon>
        <taxon>Antarctobacter</taxon>
    </lineage>
</organism>
<dbReference type="GO" id="GO:0003700">
    <property type="term" value="F:DNA-binding transcription factor activity"/>
    <property type="evidence" value="ECO:0007669"/>
    <property type="project" value="InterPro"/>
</dbReference>
<dbReference type="PROSITE" id="PS50995">
    <property type="entry name" value="HTH_MARR_2"/>
    <property type="match status" value="1"/>
</dbReference>
<protein>
    <submittedName>
        <fullName evidence="5">Multiple antibiotic resistance protein MarR</fullName>
    </submittedName>
</protein>
<dbReference type="OrthoDB" id="2287011at2"/>
<dbReference type="PANTHER" id="PTHR42756:SF1">
    <property type="entry name" value="TRANSCRIPTIONAL REPRESSOR OF EMRAB OPERON"/>
    <property type="match status" value="1"/>
</dbReference>
<dbReference type="AlphaFoldDB" id="A0A222E0B5"/>
<name>A0A222E0B5_9RHOB</name>
<keyword evidence="1" id="KW-0805">Transcription regulation</keyword>
<dbReference type="PRINTS" id="PR00598">
    <property type="entry name" value="HTHMARR"/>
</dbReference>
<keyword evidence="6" id="KW-1185">Reference proteome</keyword>
<dbReference type="KEGG" id="aht:ANTHELSMS3_00941"/>
<evidence type="ECO:0000256" key="3">
    <source>
        <dbReference type="ARBA" id="ARBA00023163"/>
    </source>
</evidence>
<dbReference type="Pfam" id="PF12802">
    <property type="entry name" value="MarR_2"/>
    <property type="match status" value="1"/>
</dbReference>
<dbReference type="Gene3D" id="1.10.10.10">
    <property type="entry name" value="Winged helix-like DNA-binding domain superfamily/Winged helix DNA-binding domain"/>
    <property type="match status" value="1"/>
</dbReference>
<dbReference type="InterPro" id="IPR036390">
    <property type="entry name" value="WH_DNA-bd_sf"/>
</dbReference>
<dbReference type="GO" id="GO:0003677">
    <property type="term" value="F:DNA binding"/>
    <property type="evidence" value="ECO:0007669"/>
    <property type="project" value="UniProtKB-KW"/>
</dbReference>
<reference evidence="5 6" key="1">
    <citation type="submission" date="2017-07" db="EMBL/GenBank/DDBJ databases">
        <title>Genome Sequence of Antarctobacter heliothermus Strain SMS3 Isolated from a culture of the Diatom Skeletonema marinoi.</title>
        <authorList>
            <person name="Topel M."/>
            <person name="Pinder M.I.M."/>
            <person name="Johansson O.N."/>
            <person name="Kourtchenko O."/>
            <person name="Godhe A."/>
            <person name="Clarke A.K."/>
        </authorList>
    </citation>
    <scope>NUCLEOTIDE SEQUENCE [LARGE SCALE GENOMIC DNA]</scope>
    <source>
        <strain evidence="5 6">SMS3</strain>
    </source>
</reference>
<feature type="domain" description="HTH marR-type" evidence="4">
    <location>
        <begin position="4"/>
        <end position="143"/>
    </location>
</feature>
<dbReference type="EMBL" id="CP022540">
    <property type="protein sequence ID" value="ASP19657.1"/>
    <property type="molecule type" value="Genomic_DNA"/>
</dbReference>
<dbReference type="RefSeq" id="WP_094033869.1">
    <property type="nucleotide sequence ID" value="NZ_CP022540.1"/>
</dbReference>
<evidence type="ECO:0000256" key="1">
    <source>
        <dbReference type="ARBA" id="ARBA00023015"/>
    </source>
</evidence>
<keyword evidence="2" id="KW-0238">DNA-binding</keyword>
<dbReference type="SUPFAM" id="SSF46785">
    <property type="entry name" value="Winged helix' DNA-binding domain"/>
    <property type="match status" value="1"/>
</dbReference>
<evidence type="ECO:0000256" key="2">
    <source>
        <dbReference type="ARBA" id="ARBA00023125"/>
    </source>
</evidence>
<dbReference type="Proteomes" id="UP000203589">
    <property type="component" value="Chromosome"/>
</dbReference>
<evidence type="ECO:0000313" key="6">
    <source>
        <dbReference type="Proteomes" id="UP000203589"/>
    </source>
</evidence>
<proteinExistence type="predicted"/>
<sequence>MTERRPLFHLLLHSADLLEAELTRRLKPLGLGPRQARLIDGLAHMGEVSQAHLARAFKVTQASMSTMTSRLIAGGYIARRPDPQDTRGNLLSLTDKGRGLLAEIDAVWTSMDAYGAKALGVNRFKALAQEAGALRDALGGTRPGE</sequence>
<dbReference type="InterPro" id="IPR000835">
    <property type="entry name" value="HTH_MarR-typ"/>
</dbReference>
<keyword evidence="3" id="KW-0804">Transcription</keyword>
<evidence type="ECO:0000313" key="5">
    <source>
        <dbReference type="EMBL" id="ASP19657.1"/>
    </source>
</evidence>
<dbReference type="PANTHER" id="PTHR42756">
    <property type="entry name" value="TRANSCRIPTIONAL REGULATOR, MARR"/>
    <property type="match status" value="1"/>
</dbReference>
<dbReference type="InterPro" id="IPR036388">
    <property type="entry name" value="WH-like_DNA-bd_sf"/>
</dbReference>
<gene>
    <name evidence="5" type="primary">marR</name>
    <name evidence="5" type="ORF">ANTHELSMS3_00941</name>
</gene>
<evidence type="ECO:0000259" key="4">
    <source>
        <dbReference type="PROSITE" id="PS50995"/>
    </source>
</evidence>
<accession>A0A222E0B5</accession>